<dbReference type="Proteomes" id="UP000022311">
    <property type="component" value="Unassembled WGS sequence"/>
</dbReference>
<gene>
    <name evidence="1" type="ORF">HMPREF1563_0895</name>
</gene>
<protein>
    <submittedName>
        <fullName evidence="1">Uncharacterized protein</fullName>
    </submittedName>
</protein>
<sequence>MISRKIFQLQEIYTDLPQNDNGVFLDIHNIVIIFIHIIF</sequence>
<evidence type="ECO:0000313" key="1">
    <source>
        <dbReference type="EMBL" id="EUD11468.1"/>
    </source>
</evidence>
<accession>A0AAV3M6S3</accession>
<reference evidence="1 2" key="1">
    <citation type="submission" date="2014-01" db="EMBL/GenBank/DDBJ databases">
        <authorList>
            <person name="Durkin A.S."/>
            <person name="McCorrison J."/>
            <person name="Torralba M."/>
            <person name="Gillis M."/>
            <person name="Haft D.H."/>
            <person name="Methe B."/>
            <person name="Sutton G."/>
            <person name="Nelson K.E."/>
        </authorList>
    </citation>
    <scope>NUCLEOTIDE SEQUENCE [LARGE SCALE GENOMIC DNA]</scope>
    <source>
        <strain evidence="1 2">205/92</strain>
    </source>
</reference>
<organism evidence="1 2">
    <name type="scientific">Providencia alcalifaciens 205/92</name>
    <dbReference type="NCBI Taxonomy" id="1256988"/>
    <lineage>
        <taxon>Bacteria</taxon>
        <taxon>Pseudomonadati</taxon>
        <taxon>Pseudomonadota</taxon>
        <taxon>Gammaproteobacteria</taxon>
        <taxon>Enterobacterales</taxon>
        <taxon>Morganellaceae</taxon>
        <taxon>Providencia</taxon>
    </lineage>
</organism>
<comment type="caution">
    <text evidence="1">The sequence shown here is derived from an EMBL/GenBank/DDBJ whole genome shotgun (WGS) entry which is preliminary data.</text>
</comment>
<evidence type="ECO:0000313" key="2">
    <source>
        <dbReference type="Proteomes" id="UP000022311"/>
    </source>
</evidence>
<name>A0AAV3M6S3_9GAMM</name>
<proteinExistence type="predicted"/>
<dbReference type="AlphaFoldDB" id="A0AAV3M6S3"/>
<dbReference type="EMBL" id="JALD01000039">
    <property type="protein sequence ID" value="EUD11468.1"/>
    <property type="molecule type" value="Genomic_DNA"/>
</dbReference>